<dbReference type="EMBL" id="CP013729">
    <property type="protein sequence ID" value="ALV07967.1"/>
    <property type="molecule type" value="Genomic_DNA"/>
</dbReference>
<dbReference type="PANTHER" id="PTHR30435:SF18">
    <property type="entry name" value="FLAGELLAR BASAL-BODY ROD PROTEIN FLGF"/>
    <property type="match status" value="1"/>
</dbReference>
<dbReference type="InterPro" id="IPR001444">
    <property type="entry name" value="Flag_bb_rod_N"/>
</dbReference>
<dbReference type="NCBIfam" id="TIGR03506">
    <property type="entry name" value="FlgEFG_subfam"/>
    <property type="match status" value="1"/>
</dbReference>
<dbReference type="PATRIC" id="fig|76731.3.peg.3597"/>
<sequence length="244" mass="25998">MDALIYTVMSGAERIQRAQAVHANNLANLETAGFRANLEQASAAQVKGYGYDARHLAQERSDVISAKAGSQRETGRELDLAVQGDGLFAVAQDGPDGREAYTRAGTFTLDAEGRLMLGRHAVMGEGGPIVLPPHDRLEILSDGTVSILSGGATEMQPVDKLKLVKPDFATLTKNEAGLLVPRSGNAPVSDPSVKVAAGKLESSNVSAVEEMVATMNLARDFELQMRLYKATDGMADTGNRLMRE</sequence>
<dbReference type="RefSeq" id="WP_058936003.1">
    <property type="nucleotide sequence ID" value="NZ_CP013729.1"/>
</dbReference>
<evidence type="ECO:0000313" key="10">
    <source>
        <dbReference type="EMBL" id="ALV07967.1"/>
    </source>
</evidence>
<dbReference type="AlphaFoldDB" id="A0A0U3LIQ4"/>
<evidence type="ECO:0000259" key="9">
    <source>
        <dbReference type="Pfam" id="PF22692"/>
    </source>
</evidence>
<gene>
    <name evidence="10" type="ORF">RD2015_3510</name>
</gene>
<comment type="similarity">
    <text evidence="2 6">Belongs to the flagella basal body rod proteins family.</text>
</comment>
<dbReference type="InterPro" id="IPR053967">
    <property type="entry name" value="LlgE_F_G-like_D1"/>
</dbReference>
<evidence type="ECO:0000256" key="2">
    <source>
        <dbReference type="ARBA" id="ARBA00009677"/>
    </source>
</evidence>
<keyword evidence="11" id="KW-1185">Reference proteome</keyword>
<accession>A0A0U3LIQ4</accession>
<dbReference type="STRING" id="76731.RD2015_3510"/>
<dbReference type="Pfam" id="PF00460">
    <property type="entry name" value="Flg_bb_rod"/>
    <property type="match status" value="1"/>
</dbReference>
<feature type="domain" description="Flagellar basal body rod protein N-terminal" evidence="7">
    <location>
        <begin position="5"/>
        <end position="35"/>
    </location>
</feature>
<evidence type="ECO:0000256" key="3">
    <source>
        <dbReference type="ARBA" id="ARBA00023143"/>
    </source>
</evidence>
<dbReference type="Pfam" id="PF22692">
    <property type="entry name" value="LlgE_F_G_D1"/>
    <property type="match status" value="1"/>
</dbReference>
<dbReference type="InterPro" id="IPR020013">
    <property type="entry name" value="Flagellar_FlgE/F/G"/>
</dbReference>
<reference evidence="10 11" key="1">
    <citation type="submission" date="2015-12" db="EMBL/GenBank/DDBJ databases">
        <title>Complete genome of Roseateles depolymerans KCTC 42856.</title>
        <authorList>
            <person name="Kim K.M."/>
        </authorList>
    </citation>
    <scope>NUCLEOTIDE SEQUENCE [LARGE SCALE GENOMIC DNA]</scope>
    <source>
        <strain evidence="10 11">KCTC 42856</strain>
    </source>
</reference>
<dbReference type="InterPro" id="IPR010930">
    <property type="entry name" value="Flg_bb/hook_C_dom"/>
</dbReference>
<comment type="subunit">
    <text evidence="4 6">The basal body constitutes a major portion of the flagellar organelle and consists of five rings (E,L,P,S, and M) mounted on a central rod. The rod consists of about 26 subunits of FlgG in the distal portion, and FlgB, FlgC and FlgF are thought to build up the proximal portion of the rod with about 6 subunits each.</text>
</comment>
<protein>
    <recommendedName>
        <fullName evidence="5 6">Flagellar basal-body rod protein FlgF</fullName>
    </recommendedName>
</protein>
<name>A0A0U3LIQ4_9BURK</name>
<organism evidence="10 11">
    <name type="scientific">Roseateles depolymerans</name>
    <dbReference type="NCBI Taxonomy" id="76731"/>
    <lineage>
        <taxon>Bacteria</taxon>
        <taxon>Pseudomonadati</taxon>
        <taxon>Pseudomonadota</taxon>
        <taxon>Betaproteobacteria</taxon>
        <taxon>Burkholderiales</taxon>
        <taxon>Sphaerotilaceae</taxon>
        <taxon>Roseateles</taxon>
    </lineage>
</organism>
<dbReference type="SUPFAM" id="SSF117143">
    <property type="entry name" value="Flagellar hook protein flgE"/>
    <property type="match status" value="1"/>
</dbReference>
<evidence type="ECO:0000259" key="7">
    <source>
        <dbReference type="Pfam" id="PF00460"/>
    </source>
</evidence>
<dbReference type="OrthoDB" id="9804559at2"/>
<proteinExistence type="inferred from homology"/>
<dbReference type="PANTHER" id="PTHR30435">
    <property type="entry name" value="FLAGELLAR PROTEIN"/>
    <property type="match status" value="1"/>
</dbReference>
<evidence type="ECO:0000256" key="4">
    <source>
        <dbReference type="ARBA" id="ARBA00038560"/>
    </source>
</evidence>
<feature type="domain" description="Flagellar basal-body/hook protein C-terminal" evidence="8">
    <location>
        <begin position="197"/>
        <end position="241"/>
    </location>
</feature>
<evidence type="ECO:0000259" key="8">
    <source>
        <dbReference type="Pfam" id="PF06429"/>
    </source>
</evidence>
<dbReference type="KEGG" id="rdp:RD2015_3510"/>
<evidence type="ECO:0000256" key="6">
    <source>
        <dbReference type="RuleBase" id="RU362116"/>
    </source>
</evidence>
<dbReference type="Pfam" id="PF06429">
    <property type="entry name" value="Flg_bbr_C"/>
    <property type="match status" value="1"/>
</dbReference>
<keyword evidence="10" id="KW-0282">Flagellum</keyword>
<dbReference type="Proteomes" id="UP000060699">
    <property type="component" value="Chromosome"/>
</dbReference>
<dbReference type="GO" id="GO:0071978">
    <property type="term" value="P:bacterial-type flagellum-dependent swarming motility"/>
    <property type="evidence" value="ECO:0007669"/>
    <property type="project" value="TreeGrafter"/>
</dbReference>
<keyword evidence="3 6" id="KW-0975">Bacterial flagellum</keyword>
<dbReference type="GO" id="GO:0030694">
    <property type="term" value="C:bacterial-type flagellum basal body, rod"/>
    <property type="evidence" value="ECO:0007669"/>
    <property type="project" value="UniProtKB-UniRule"/>
</dbReference>
<keyword evidence="10" id="KW-0969">Cilium</keyword>
<dbReference type="NCBIfam" id="NF009280">
    <property type="entry name" value="PRK12640.1"/>
    <property type="match status" value="1"/>
</dbReference>
<dbReference type="InterPro" id="IPR037925">
    <property type="entry name" value="FlgE/F/G-like"/>
</dbReference>
<evidence type="ECO:0000313" key="11">
    <source>
        <dbReference type="Proteomes" id="UP000060699"/>
    </source>
</evidence>
<feature type="domain" description="Flagellar hook protein FlgE/F/G-like D1" evidence="9">
    <location>
        <begin position="81"/>
        <end position="146"/>
    </location>
</feature>
<evidence type="ECO:0000256" key="5">
    <source>
        <dbReference type="ARBA" id="ARBA00040228"/>
    </source>
</evidence>
<keyword evidence="10" id="KW-0966">Cell projection</keyword>
<evidence type="ECO:0000256" key="1">
    <source>
        <dbReference type="ARBA" id="ARBA00004117"/>
    </source>
</evidence>
<comment type="subcellular location">
    <subcellularLocation>
        <location evidence="1 6">Bacterial flagellum basal body</location>
    </subcellularLocation>
</comment>